<accession>A0A261G7N2</accession>
<organism evidence="1 2">
    <name type="scientific">Bifidobacterium aquikefiri</name>
    <dbReference type="NCBI Taxonomy" id="1653207"/>
    <lineage>
        <taxon>Bacteria</taxon>
        <taxon>Bacillati</taxon>
        <taxon>Actinomycetota</taxon>
        <taxon>Actinomycetes</taxon>
        <taxon>Bifidobacteriales</taxon>
        <taxon>Bifidobacteriaceae</taxon>
        <taxon>Bifidobacterium</taxon>
    </lineage>
</organism>
<gene>
    <name evidence="1" type="ORF">BAQU_1257</name>
</gene>
<comment type="caution">
    <text evidence="1">The sequence shown here is derived from an EMBL/GenBank/DDBJ whole genome shotgun (WGS) entry which is preliminary data.</text>
</comment>
<name>A0A261G7N2_9BIFI</name>
<sequence>MRVLEKRHRSLTVCIASLRVENRFSQSLTLVVHGDVSGSACAFFVTRCSSSEPVRYITYAVIYLPWLDFNRINGKFKHRVITLQVECAMNVKGGEDGFN</sequence>
<reference evidence="1 2" key="1">
    <citation type="journal article" date="2017" name="BMC Genomics">
        <title>Comparative genomic and phylogenomic analyses of the Bifidobacteriaceae family.</title>
        <authorList>
            <person name="Lugli G.A."/>
            <person name="Milani C."/>
            <person name="Turroni F."/>
            <person name="Duranti S."/>
            <person name="Mancabelli L."/>
            <person name="Mangifesta M."/>
            <person name="Ferrario C."/>
            <person name="Modesto M."/>
            <person name="Mattarelli P."/>
            <person name="Jiri K."/>
            <person name="van Sinderen D."/>
            <person name="Ventura M."/>
        </authorList>
    </citation>
    <scope>NUCLEOTIDE SEQUENCE [LARGE SCALE GENOMIC DNA]</scope>
    <source>
        <strain evidence="1 2">LMG 28769</strain>
    </source>
</reference>
<proteinExistence type="predicted"/>
<dbReference type="EMBL" id="MWXA01000005">
    <property type="protein sequence ID" value="OZG67185.1"/>
    <property type="molecule type" value="Genomic_DNA"/>
</dbReference>
<dbReference type="AlphaFoldDB" id="A0A261G7N2"/>
<dbReference type="Proteomes" id="UP000216451">
    <property type="component" value="Unassembled WGS sequence"/>
</dbReference>
<protein>
    <submittedName>
        <fullName evidence="1">Uncharacterized protein</fullName>
    </submittedName>
</protein>
<evidence type="ECO:0000313" key="2">
    <source>
        <dbReference type="Proteomes" id="UP000216451"/>
    </source>
</evidence>
<keyword evidence="2" id="KW-1185">Reference proteome</keyword>
<evidence type="ECO:0000313" key="1">
    <source>
        <dbReference type="EMBL" id="OZG67185.1"/>
    </source>
</evidence>